<protein>
    <submittedName>
        <fullName evidence="1">NAD(P)-binding protein</fullName>
    </submittedName>
</protein>
<gene>
    <name evidence="1" type="ORF">BO79DRAFT_229319</name>
</gene>
<keyword evidence="2" id="KW-1185">Reference proteome</keyword>
<evidence type="ECO:0000313" key="2">
    <source>
        <dbReference type="Proteomes" id="UP000249748"/>
    </source>
</evidence>
<dbReference type="Proteomes" id="UP000249748">
    <property type="component" value="Unassembled WGS sequence"/>
</dbReference>
<proteinExistence type="predicted"/>
<sequence>MESSSVILVSGANGFLGTWIVRQLLEKGYSVRAAVRTMERGTHLRELFQSHGERLEIFAVGDLTEVNAFSEAVKDVDGIIHTASPVTIVADDPEELIRPAVKGVTGILESARDHGTRVRRIVITSSCAAVLDTAYQAVTVSEDNWNDQRVKECQTLGHHATGLSKYSASKTLSEQAAWKFIEDNQEHIAWDLTTIVPPYIFGPIIHDVRNPDSLNSSSKLFYNAVVHNDFAGVSPDKEPSHGWVDVRDVAGAHIRALETPSAGGHRIIVSGGSWVWQDFINTALTLPKSIYIPHPAVTGPGEVKERLITFRTEKQERILNLKLRSMEETVRDILVDYAKRGWYPCVN</sequence>
<organism evidence="1 2">
    <name type="scientific">Aspergillus costaricaensis CBS 115574</name>
    <dbReference type="NCBI Taxonomy" id="1448317"/>
    <lineage>
        <taxon>Eukaryota</taxon>
        <taxon>Fungi</taxon>
        <taxon>Dikarya</taxon>
        <taxon>Ascomycota</taxon>
        <taxon>Pezizomycotina</taxon>
        <taxon>Eurotiomycetes</taxon>
        <taxon>Eurotiomycetidae</taxon>
        <taxon>Eurotiales</taxon>
        <taxon>Aspergillaceae</taxon>
        <taxon>Aspergillus</taxon>
        <taxon>Aspergillus subgen. Circumdati</taxon>
    </lineage>
</organism>
<accession>A0ACD1IDG4</accession>
<dbReference type="EMBL" id="KZ824553">
    <property type="protein sequence ID" value="RAK87828.1"/>
    <property type="molecule type" value="Genomic_DNA"/>
</dbReference>
<name>A0ACD1IDG4_9EURO</name>
<evidence type="ECO:0000313" key="1">
    <source>
        <dbReference type="EMBL" id="RAK87828.1"/>
    </source>
</evidence>
<reference evidence="1" key="1">
    <citation type="submission" date="2018-02" db="EMBL/GenBank/DDBJ databases">
        <title>The genomes of Aspergillus section Nigri reveals drivers in fungal speciation.</title>
        <authorList>
            <consortium name="DOE Joint Genome Institute"/>
            <person name="Vesth T.C."/>
            <person name="Nybo J."/>
            <person name="Theobald S."/>
            <person name="Brandl J."/>
            <person name="Frisvad J.C."/>
            <person name="Nielsen K.F."/>
            <person name="Lyhne E.K."/>
            <person name="Kogle M.E."/>
            <person name="Kuo A."/>
            <person name="Riley R."/>
            <person name="Clum A."/>
            <person name="Nolan M."/>
            <person name="Lipzen A."/>
            <person name="Salamov A."/>
            <person name="Henrissat B."/>
            <person name="Wiebenga A."/>
            <person name="De vries R.P."/>
            <person name="Grigoriev I.V."/>
            <person name="Mortensen U.H."/>
            <person name="Andersen M.R."/>
            <person name="Baker S.E."/>
        </authorList>
    </citation>
    <scope>NUCLEOTIDE SEQUENCE</scope>
    <source>
        <strain evidence="1">CBS 115574</strain>
    </source>
</reference>